<dbReference type="InterPro" id="IPR002470">
    <property type="entry name" value="Peptidase_S9A"/>
</dbReference>
<dbReference type="Gene3D" id="3.40.50.1820">
    <property type="entry name" value="alpha/beta hydrolase"/>
    <property type="match status" value="1"/>
</dbReference>
<dbReference type="PRINTS" id="PR00862">
    <property type="entry name" value="PROLIGOPTASE"/>
</dbReference>
<dbReference type="Proteomes" id="UP000466997">
    <property type="component" value="Chromosome"/>
</dbReference>
<dbReference type="InterPro" id="IPR051543">
    <property type="entry name" value="Serine_Peptidase_S9A"/>
</dbReference>
<feature type="region of interest" description="Disordered" evidence="5">
    <location>
        <begin position="1"/>
        <end position="22"/>
    </location>
</feature>
<dbReference type="KEGG" id="mnm:MNVM_25000"/>
<feature type="domain" description="Peptidase S9 prolyl oligopeptidase catalytic" evidence="6">
    <location>
        <begin position="489"/>
        <end position="704"/>
    </location>
</feature>
<dbReference type="Pfam" id="PF02897">
    <property type="entry name" value="Peptidase_S9_N"/>
    <property type="match status" value="1"/>
</dbReference>
<dbReference type="InterPro" id="IPR001375">
    <property type="entry name" value="Peptidase_S9_cat"/>
</dbReference>
<feature type="domain" description="Peptidase S9A N-terminal" evidence="7">
    <location>
        <begin position="12"/>
        <end position="431"/>
    </location>
</feature>
<evidence type="ECO:0000259" key="6">
    <source>
        <dbReference type="Pfam" id="PF00326"/>
    </source>
</evidence>
<keyword evidence="9" id="KW-1185">Reference proteome</keyword>
<evidence type="ECO:0000256" key="4">
    <source>
        <dbReference type="ARBA" id="ARBA00022825"/>
    </source>
</evidence>
<evidence type="ECO:0000256" key="3">
    <source>
        <dbReference type="ARBA" id="ARBA00022801"/>
    </source>
</evidence>
<dbReference type="SUPFAM" id="SSF53474">
    <property type="entry name" value="alpha/beta-Hydrolases"/>
    <property type="match status" value="1"/>
</dbReference>
<evidence type="ECO:0000256" key="1">
    <source>
        <dbReference type="ARBA" id="ARBA00005228"/>
    </source>
</evidence>
<proteinExistence type="inferred from homology"/>
<organism evidence="8 9">
    <name type="scientific">Mycobacterium novum</name>
    <dbReference type="NCBI Taxonomy" id="2492438"/>
    <lineage>
        <taxon>Bacteria</taxon>
        <taxon>Bacillati</taxon>
        <taxon>Actinomycetota</taxon>
        <taxon>Actinomycetes</taxon>
        <taxon>Mycobacteriales</taxon>
        <taxon>Mycobacteriaceae</taxon>
        <taxon>Mycobacterium</taxon>
    </lineage>
</organism>
<gene>
    <name evidence="8" type="primary">ptrB</name>
    <name evidence="8" type="ORF">MNVM_25000</name>
</gene>
<dbReference type="PANTHER" id="PTHR11757">
    <property type="entry name" value="PROTEASE FAMILY S9A OLIGOPEPTIDASE"/>
    <property type="match status" value="1"/>
</dbReference>
<protein>
    <submittedName>
        <fullName evidence="8">Oligopeptidase B</fullName>
    </submittedName>
</protein>
<dbReference type="EMBL" id="AP022562">
    <property type="protein sequence ID" value="BBX13419.1"/>
    <property type="molecule type" value="Genomic_DNA"/>
</dbReference>
<evidence type="ECO:0000256" key="5">
    <source>
        <dbReference type="SAM" id="MobiDB-lite"/>
    </source>
</evidence>
<dbReference type="InterPro" id="IPR023302">
    <property type="entry name" value="Pept_S9A_N"/>
</dbReference>
<evidence type="ECO:0000259" key="7">
    <source>
        <dbReference type="Pfam" id="PF02897"/>
    </source>
</evidence>
<keyword evidence="2" id="KW-0645">Protease</keyword>
<dbReference type="GO" id="GO:0004252">
    <property type="term" value="F:serine-type endopeptidase activity"/>
    <property type="evidence" value="ECO:0007669"/>
    <property type="project" value="InterPro"/>
</dbReference>
<dbReference type="Gene3D" id="2.130.10.120">
    <property type="entry name" value="Prolyl oligopeptidase, N-terminal domain"/>
    <property type="match status" value="1"/>
</dbReference>
<accession>A0A7I7JQ05</accession>
<dbReference type="PANTHER" id="PTHR11757:SF19">
    <property type="entry name" value="PROLYL ENDOPEPTIDASE-LIKE"/>
    <property type="match status" value="1"/>
</dbReference>
<dbReference type="AlphaFoldDB" id="A0A7I7JQ05"/>
<dbReference type="RefSeq" id="WP_193465042.1">
    <property type="nucleotide sequence ID" value="NZ_AP022562.1"/>
</dbReference>
<feature type="compositionally biased region" description="Basic and acidic residues" evidence="5">
    <location>
        <begin position="13"/>
        <end position="22"/>
    </location>
</feature>
<evidence type="ECO:0000256" key="2">
    <source>
        <dbReference type="ARBA" id="ARBA00022670"/>
    </source>
</evidence>
<evidence type="ECO:0000313" key="9">
    <source>
        <dbReference type="Proteomes" id="UP000466997"/>
    </source>
</evidence>
<comment type="similarity">
    <text evidence="1">Belongs to the peptidase S9A family.</text>
</comment>
<keyword evidence="3" id="KW-0378">Hydrolase</keyword>
<dbReference type="Pfam" id="PF00326">
    <property type="entry name" value="Peptidase_S9"/>
    <property type="match status" value="1"/>
</dbReference>
<keyword evidence="4" id="KW-0720">Serine protease</keyword>
<evidence type="ECO:0000313" key="8">
    <source>
        <dbReference type="EMBL" id="BBX13419.1"/>
    </source>
</evidence>
<dbReference type="GO" id="GO:0006508">
    <property type="term" value="P:proteolysis"/>
    <property type="evidence" value="ECO:0007669"/>
    <property type="project" value="UniProtKB-KW"/>
</dbReference>
<dbReference type="SUPFAM" id="SSF50993">
    <property type="entry name" value="Peptidase/esterase 'gauge' domain"/>
    <property type="match status" value="1"/>
</dbReference>
<reference evidence="8 9" key="1">
    <citation type="journal article" date="2019" name="Emerg. Microbes Infect.">
        <title>Comprehensive subspecies identification of 175 nontuberculous mycobacteria species based on 7547 genomic profiles.</title>
        <authorList>
            <person name="Matsumoto Y."/>
            <person name="Kinjo T."/>
            <person name="Motooka D."/>
            <person name="Nabeya D."/>
            <person name="Jung N."/>
            <person name="Uechi K."/>
            <person name="Horii T."/>
            <person name="Iida T."/>
            <person name="Fujita J."/>
            <person name="Nakamura S."/>
        </authorList>
    </citation>
    <scope>NUCLEOTIDE SEQUENCE [LARGE SCALE GENOMIC DNA]</scope>
    <source>
        <strain evidence="8 9">JCM 6391</strain>
    </source>
</reference>
<sequence length="715" mass="79338">MTDGSRTLPDPPSAKRVDSTRTHHGDVFVDPYEWLRDKSDPTVIAHLEAENAYTDAATEHLEPLQQRVFDEIKARTKETDLSVPTRRGDWWYYARTFEGKQYGVQCRCPVSSPDDWDPPRLAGDIEIPGEQLMLDQNAEAEGHDFFALGAAGVSPDGNILAYSVDVVGDERYTLRFKDLRTGELFPDEIAGIGAGVTWATDSRTVYYVTVDAAWRPDTVWRYGIGAGQPAEQVYHEDDERFWLSVGRTRSDAYVLIAAGSAVTSEVHYADAADPHAEFTVVLPRREGVEYSVEHAILDGRDRFLILHNDGAVNFTLVQVPVADAGNPAAQQTLIAGADDVRLDGVDAFAHHLVVGYRAEGLPRLQLWPISSDGDYSPPQEITFDTELTSSGLAANPNWDCPKLRVGATSFITPVRIYDIDLATGERTLLREQPVLGDYRREDYVEYRDWAYGEDGTRIPVSVVHRAGIELPAPTLLYGYGAYEMCEDPQFSIARLSLLDRGMVFAVAHVRGGGELGRLWYEHGKLLEKKNSFTDFVAVARHLVESGVCEPRRLVAMGGSAGGLLMGAVTNLAPEMFAGVVAQVPFVDPLTTILDPSLPLTVTEWDEWGNPLDDKDVYFYMKSYSPYENVTARDYPPILAMTSLHDTRVFYVEPAKWVAALRHNKTDAGQVLLKTQMSAGHGGISGRYERWKETAFCYAWLLAMAGCDVPAERRSG</sequence>
<dbReference type="InterPro" id="IPR029058">
    <property type="entry name" value="AB_hydrolase_fold"/>
</dbReference>
<name>A0A7I7JQ05_9MYCO</name>